<evidence type="ECO:0000256" key="1">
    <source>
        <dbReference type="SAM" id="MobiDB-lite"/>
    </source>
</evidence>
<dbReference type="Proteomes" id="UP001054889">
    <property type="component" value="Unassembled WGS sequence"/>
</dbReference>
<feature type="region of interest" description="Disordered" evidence="1">
    <location>
        <begin position="1"/>
        <end position="73"/>
    </location>
</feature>
<protein>
    <submittedName>
        <fullName evidence="2">Uncharacterized protein</fullName>
    </submittedName>
</protein>
<reference evidence="2" key="1">
    <citation type="journal article" date="2018" name="DNA Res.">
        <title>Multiple hybrid de novo genome assembly of finger millet, an orphan allotetraploid crop.</title>
        <authorList>
            <person name="Hatakeyama M."/>
            <person name="Aluri S."/>
            <person name="Balachadran M.T."/>
            <person name="Sivarajan S.R."/>
            <person name="Patrignani A."/>
            <person name="Gruter S."/>
            <person name="Poveda L."/>
            <person name="Shimizu-Inatsugi R."/>
            <person name="Baeten J."/>
            <person name="Francoijs K.J."/>
            <person name="Nataraja K.N."/>
            <person name="Reddy Y.A.N."/>
            <person name="Phadnis S."/>
            <person name="Ravikumar R.L."/>
            <person name="Schlapbach R."/>
            <person name="Sreeman S.M."/>
            <person name="Shimizu K.K."/>
        </authorList>
    </citation>
    <scope>NUCLEOTIDE SEQUENCE</scope>
</reference>
<sequence>MLARPRATRSNGDRRTGGGRPRTAAAPEGAPPRSSRWLGSQGGGRRVQLRLRHPGSSPTQLAVASEEQWRSWT</sequence>
<comment type="caution">
    <text evidence="2">The sequence shown here is derived from an EMBL/GenBank/DDBJ whole genome shotgun (WGS) entry which is preliminary data.</text>
</comment>
<dbReference type="EMBL" id="BQKI01000075">
    <property type="protein sequence ID" value="GJN21071.1"/>
    <property type="molecule type" value="Genomic_DNA"/>
</dbReference>
<reference evidence="2" key="2">
    <citation type="submission" date="2021-12" db="EMBL/GenBank/DDBJ databases">
        <title>Resequencing data analysis of finger millet.</title>
        <authorList>
            <person name="Hatakeyama M."/>
            <person name="Aluri S."/>
            <person name="Balachadran M.T."/>
            <person name="Sivarajan S.R."/>
            <person name="Poveda L."/>
            <person name="Shimizu-Inatsugi R."/>
            <person name="Schlapbach R."/>
            <person name="Sreeman S.M."/>
            <person name="Shimizu K.K."/>
        </authorList>
    </citation>
    <scope>NUCLEOTIDE SEQUENCE</scope>
</reference>
<evidence type="ECO:0000313" key="2">
    <source>
        <dbReference type="EMBL" id="GJN21071.1"/>
    </source>
</evidence>
<evidence type="ECO:0000313" key="3">
    <source>
        <dbReference type="Proteomes" id="UP001054889"/>
    </source>
</evidence>
<feature type="compositionally biased region" description="Low complexity" evidence="1">
    <location>
        <begin position="21"/>
        <end position="33"/>
    </location>
</feature>
<gene>
    <name evidence="2" type="primary">gb08519</name>
    <name evidence="2" type="ORF">PR202_gb08519</name>
</gene>
<dbReference type="AlphaFoldDB" id="A0AAV5EEU5"/>
<accession>A0AAV5EEU5</accession>
<organism evidence="2 3">
    <name type="scientific">Eleusine coracana subsp. coracana</name>
    <dbReference type="NCBI Taxonomy" id="191504"/>
    <lineage>
        <taxon>Eukaryota</taxon>
        <taxon>Viridiplantae</taxon>
        <taxon>Streptophyta</taxon>
        <taxon>Embryophyta</taxon>
        <taxon>Tracheophyta</taxon>
        <taxon>Spermatophyta</taxon>
        <taxon>Magnoliopsida</taxon>
        <taxon>Liliopsida</taxon>
        <taxon>Poales</taxon>
        <taxon>Poaceae</taxon>
        <taxon>PACMAD clade</taxon>
        <taxon>Chloridoideae</taxon>
        <taxon>Cynodonteae</taxon>
        <taxon>Eleusininae</taxon>
        <taxon>Eleusine</taxon>
    </lineage>
</organism>
<proteinExistence type="predicted"/>
<keyword evidence="3" id="KW-1185">Reference proteome</keyword>
<name>A0AAV5EEU5_ELECO</name>